<accession>A0A1H0EBV2</accession>
<keyword evidence="1" id="KW-0812">Transmembrane</keyword>
<dbReference type="EMBL" id="FNGY01000009">
    <property type="protein sequence ID" value="SDN79947.1"/>
    <property type="molecule type" value="Genomic_DNA"/>
</dbReference>
<feature type="transmembrane region" description="Helical" evidence="1">
    <location>
        <begin position="45"/>
        <end position="64"/>
    </location>
</feature>
<evidence type="ECO:0000313" key="2">
    <source>
        <dbReference type="EMBL" id="SDN79947.1"/>
    </source>
</evidence>
<name>A0A1H0EBV2_9SPHI</name>
<keyword evidence="1" id="KW-0472">Membrane</keyword>
<organism evidence="2 3">
    <name type="scientific">Pedobacter steynii</name>
    <dbReference type="NCBI Taxonomy" id="430522"/>
    <lineage>
        <taxon>Bacteria</taxon>
        <taxon>Pseudomonadati</taxon>
        <taxon>Bacteroidota</taxon>
        <taxon>Sphingobacteriia</taxon>
        <taxon>Sphingobacteriales</taxon>
        <taxon>Sphingobacteriaceae</taxon>
        <taxon>Pedobacter</taxon>
    </lineage>
</organism>
<proteinExistence type="predicted"/>
<keyword evidence="3" id="KW-1185">Reference proteome</keyword>
<evidence type="ECO:0008006" key="4">
    <source>
        <dbReference type="Google" id="ProtNLM"/>
    </source>
</evidence>
<feature type="transmembrane region" description="Helical" evidence="1">
    <location>
        <begin position="158"/>
        <end position="183"/>
    </location>
</feature>
<reference evidence="3" key="1">
    <citation type="submission" date="2016-10" db="EMBL/GenBank/DDBJ databases">
        <authorList>
            <person name="Varghese N."/>
            <person name="Submissions S."/>
        </authorList>
    </citation>
    <scope>NUCLEOTIDE SEQUENCE [LARGE SCALE GENOMIC DNA]</scope>
    <source>
        <strain evidence="3">DSM 19110</strain>
    </source>
</reference>
<evidence type="ECO:0000256" key="1">
    <source>
        <dbReference type="SAM" id="Phobius"/>
    </source>
</evidence>
<dbReference type="OrthoDB" id="1249607at2"/>
<dbReference type="AlphaFoldDB" id="A0A1H0EBV2"/>
<dbReference type="Proteomes" id="UP000183200">
    <property type="component" value="Unassembled WGS sequence"/>
</dbReference>
<feature type="transmembrane region" description="Helical" evidence="1">
    <location>
        <begin position="125"/>
        <end position="146"/>
    </location>
</feature>
<feature type="transmembrane region" description="Helical" evidence="1">
    <location>
        <begin position="70"/>
        <end position="88"/>
    </location>
</feature>
<gene>
    <name evidence="2" type="ORF">SAMN05421820_109247</name>
</gene>
<sequence>MNFDDIKSAWNKEPEQPIEVPNTIESLKKAQMPLDKFRKNMRGEAIFQVVALLVSVFIPGYFNLIPALRVSFNCTYILFVITTLYFLIRFYGLYKKIGQSSLTTKDSLYELNYDLKLNIELYKMFNYMLLIIFLAFGAIILVNFNYEYFMKGIVNEPGYFYVVFGLTILSICIVIHFFAIIWLNQYYGKYAKEIESLIGALKEEQQD</sequence>
<protein>
    <recommendedName>
        <fullName evidence="4">DUF3278 domain-containing protein</fullName>
    </recommendedName>
</protein>
<keyword evidence="1" id="KW-1133">Transmembrane helix</keyword>
<evidence type="ECO:0000313" key="3">
    <source>
        <dbReference type="Proteomes" id="UP000183200"/>
    </source>
</evidence>
<dbReference type="RefSeq" id="WP_074611471.1">
    <property type="nucleotide sequence ID" value="NZ_FNGY01000009.1"/>
</dbReference>